<dbReference type="OrthoDB" id="1150878at2"/>
<evidence type="ECO:0000313" key="4">
    <source>
        <dbReference type="Proteomes" id="UP000219281"/>
    </source>
</evidence>
<protein>
    <submittedName>
        <fullName evidence="3">Outer membrane protein beta-barrel domain-containing protein</fullName>
    </submittedName>
</protein>
<dbReference type="Pfam" id="PF13568">
    <property type="entry name" value="OMP_b-brl_2"/>
    <property type="match status" value="1"/>
</dbReference>
<dbReference type="EMBL" id="OCMT01000002">
    <property type="protein sequence ID" value="SOD15192.1"/>
    <property type="molecule type" value="Genomic_DNA"/>
</dbReference>
<dbReference type="Proteomes" id="UP000219281">
    <property type="component" value="Unassembled WGS sequence"/>
</dbReference>
<feature type="domain" description="Outer membrane protein beta-barrel" evidence="2">
    <location>
        <begin position="20"/>
        <end position="182"/>
    </location>
</feature>
<proteinExistence type="predicted"/>
<keyword evidence="1" id="KW-0732">Signal</keyword>
<evidence type="ECO:0000313" key="3">
    <source>
        <dbReference type="EMBL" id="SOD15192.1"/>
    </source>
</evidence>
<organism evidence="3 4">
    <name type="scientific">Pedobacter xixiisoli</name>
    <dbReference type="NCBI Taxonomy" id="1476464"/>
    <lineage>
        <taxon>Bacteria</taxon>
        <taxon>Pseudomonadati</taxon>
        <taxon>Bacteroidota</taxon>
        <taxon>Sphingobacteriia</taxon>
        <taxon>Sphingobacteriales</taxon>
        <taxon>Sphingobacteriaceae</taxon>
        <taxon>Pedobacter</taxon>
    </lineage>
</organism>
<dbReference type="SUPFAM" id="SSF56925">
    <property type="entry name" value="OMPA-like"/>
    <property type="match status" value="1"/>
</dbReference>
<name>A0A285ZZV9_9SPHI</name>
<dbReference type="InterPro" id="IPR025665">
    <property type="entry name" value="Beta-barrel_OMP_2"/>
</dbReference>
<feature type="signal peptide" evidence="1">
    <location>
        <begin position="1"/>
        <end position="20"/>
    </location>
</feature>
<dbReference type="AlphaFoldDB" id="A0A285ZZV9"/>
<evidence type="ECO:0000259" key="2">
    <source>
        <dbReference type="Pfam" id="PF13568"/>
    </source>
</evidence>
<dbReference type="RefSeq" id="WP_097131737.1">
    <property type="nucleotide sequence ID" value="NZ_OCMT01000002.1"/>
</dbReference>
<accession>A0A285ZZV9</accession>
<reference evidence="4" key="1">
    <citation type="submission" date="2017-09" db="EMBL/GenBank/DDBJ databases">
        <authorList>
            <person name="Varghese N."/>
            <person name="Submissions S."/>
        </authorList>
    </citation>
    <scope>NUCLEOTIDE SEQUENCE [LARGE SCALE GENOMIC DNA]</scope>
    <source>
        <strain evidence="4">CGMCC 1.12803</strain>
    </source>
</reference>
<sequence>MKKILLLLTLAAGLNVATNAQDKPVSFGVKAGVAFPNLVYSAEGMSASADAKTSFYVGAIADINVSEIFSVQPGLTFMNKGTKSDALDAGASINFSYLELPVNLVANFNAGPGKFFLGAGPYAAYALSGNSKVDGEKYDAEFGSGEEQVKRMDFGVNFLTGYKLTNGLNLHVGYGLGLGNLSNISENGTDLKIKNKVFSVGLGFNF</sequence>
<feature type="chain" id="PRO_5012380117" evidence="1">
    <location>
        <begin position="21"/>
        <end position="206"/>
    </location>
</feature>
<evidence type="ECO:0000256" key="1">
    <source>
        <dbReference type="SAM" id="SignalP"/>
    </source>
</evidence>
<dbReference type="InterPro" id="IPR011250">
    <property type="entry name" value="OMP/PagP_B-barrel"/>
</dbReference>
<keyword evidence="4" id="KW-1185">Reference proteome</keyword>
<gene>
    <name evidence="3" type="ORF">SAMN06297358_2169</name>
</gene>